<dbReference type="InterPro" id="IPR000286">
    <property type="entry name" value="HDACs"/>
</dbReference>
<dbReference type="InterPro" id="IPR037138">
    <property type="entry name" value="His_deacetylse_dom_sf"/>
</dbReference>
<dbReference type="RefSeq" id="WP_109952835.1">
    <property type="nucleotide sequence ID" value="NZ_CP029551.1"/>
</dbReference>
<keyword evidence="4" id="KW-1185">Reference proteome</keyword>
<dbReference type="CDD" id="cd11599">
    <property type="entry name" value="HDAC_classII_2"/>
    <property type="match status" value="1"/>
</dbReference>
<dbReference type="PANTHER" id="PTHR10625">
    <property type="entry name" value="HISTONE DEACETYLASE HDAC1-RELATED"/>
    <property type="match status" value="1"/>
</dbReference>
<proteinExistence type="inferred from homology"/>
<reference evidence="3 4" key="1">
    <citation type="submission" date="2018-05" db="EMBL/GenBank/DDBJ databases">
        <title>Complete Genome Sequence of Methylobacterium sp. 17Sr1-43.</title>
        <authorList>
            <person name="Srinivasan S."/>
        </authorList>
    </citation>
    <scope>NUCLEOTIDE SEQUENCE [LARGE SCALE GENOMIC DNA]</scope>
    <source>
        <strain evidence="3 4">17Sr1-43</strain>
    </source>
</reference>
<evidence type="ECO:0000256" key="1">
    <source>
        <dbReference type="ARBA" id="ARBA00005947"/>
    </source>
</evidence>
<dbReference type="Proteomes" id="UP000246058">
    <property type="component" value="Chromosome"/>
</dbReference>
<dbReference type="GO" id="GO:0004407">
    <property type="term" value="F:histone deacetylase activity"/>
    <property type="evidence" value="ECO:0007669"/>
    <property type="project" value="TreeGrafter"/>
</dbReference>
<gene>
    <name evidence="3" type="ORF">DK427_20235</name>
</gene>
<dbReference type="Pfam" id="PF00850">
    <property type="entry name" value="Hist_deacetyl"/>
    <property type="match status" value="1"/>
</dbReference>
<dbReference type="Gene3D" id="3.40.800.20">
    <property type="entry name" value="Histone deacetylase domain"/>
    <property type="match status" value="1"/>
</dbReference>
<dbReference type="InterPro" id="IPR023696">
    <property type="entry name" value="Ureohydrolase_dom_sf"/>
</dbReference>
<evidence type="ECO:0000313" key="3">
    <source>
        <dbReference type="EMBL" id="AWN37769.1"/>
    </source>
</evidence>
<organism evidence="3 4">
    <name type="scientific">Methylobacterium radiodurans</name>
    <dbReference type="NCBI Taxonomy" id="2202828"/>
    <lineage>
        <taxon>Bacteria</taxon>
        <taxon>Pseudomonadati</taxon>
        <taxon>Pseudomonadota</taxon>
        <taxon>Alphaproteobacteria</taxon>
        <taxon>Hyphomicrobiales</taxon>
        <taxon>Methylobacteriaceae</taxon>
        <taxon>Methylobacterium</taxon>
    </lineage>
</organism>
<sequence>MTTLYLTHTAALAHLAPPWHPERPDRVRVIERCLEQERFAGLVREHAPLVAEAALLRAHDAAYVEAVIAGLRRGVLPGMDDDTHVSPGTLEAALRSAGAAVQAVDEVMTGQVRNAFSAMRPPGHHAGRARAAGFCFFNNVAVAARQASAAHGAGRVAILDWDAHHGDGTQEIFSGDPDVLFCSLHQWPWYPETGAASERGAHNTVVNVPLPAGADGAPFRAGLSTSVLPRIRAFRPDLILISAGFDAHWRDPLADLILTEADFRWATEQVMAVADDVCGGRLVSLLEGGYDLVGLARSVEAHVAALLEPASARIPNPGEAASGAVAVACT</sequence>
<dbReference type="GO" id="GO:0040029">
    <property type="term" value="P:epigenetic regulation of gene expression"/>
    <property type="evidence" value="ECO:0007669"/>
    <property type="project" value="TreeGrafter"/>
</dbReference>
<evidence type="ECO:0000313" key="4">
    <source>
        <dbReference type="Proteomes" id="UP000246058"/>
    </source>
</evidence>
<dbReference type="EMBL" id="CP029551">
    <property type="protein sequence ID" value="AWN37769.1"/>
    <property type="molecule type" value="Genomic_DNA"/>
</dbReference>
<accession>A0A2U8VVF0</accession>
<dbReference type="PRINTS" id="PR01270">
    <property type="entry name" value="HDASUPER"/>
</dbReference>
<dbReference type="PANTHER" id="PTHR10625:SF10">
    <property type="entry name" value="HISTONE DEACETYLASE HDAC1"/>
    <property type="match status" value="1"/>
</dbReference>
<protein>
    <submittedName>
        <fullName evidence="3">Acetoin utilization protein</fullName>
    </submittedName>
</protein>
<dbReference type="OrthoDB" id="9808367at2"/>
<name>A0A2U8VVF0_9HYPH</name>
<evidence type="ECO:0000259" key="2">
    <source>
        <dbReference type="Pfam" id="PF00850"/>
    </source>
</evidence>
<dbReference type="KEGG" id="meti:DK427_20235"/>
<dbReference type="InterPro" id="IPR023801">
    <property type="entry name" value="His_deacetylse_dom"/>
</dbReference>
<comment type="similarity">
    <text evidence="1">Belongs to the histone deacetylase family.</text>
</comment>
<dbReference type="SUPFAM" id="SSF52768">
    <property type="entry name" value="Arginase/deacetylase"/>
    <property type="match status" value="1"/>
</dbReference>
<feature type="domain" description="Histone deacetylase" evidence="2">
    <location>
        <begin position="20"/>
        <end position="306"/>
    </location>
</feature>
<dbReference type="AlphaFoldDB" id="A0A2U8VVF0"/>